<evidence type="ECO:0000313" key="4">
    <source>
        <dbReference type="Proteomes" id="UP000000383"/>
    </source>
</evidence>
<evidence type="ECO:0000256" key="1">
    <source>
        <dbReference type="ARBA" id="ARBA00007435"/>
    </source>
</evidence>
<dbReference type="Proteomes" id="UP000000383">
    <property type="component" value="Chromosome"/>
</dbReference>
<sequence length="100" mass="11540">MIKQPALYIIASKYNGTLYIGVTSNLPQRMYQHREGLIDGFSKNYGIKILVYFEMFEDMQTAIAREKTLKGITRAKKITLIESANPNWEDLTIKLELLKP</sequence>
<dbReference type="InterPro" id="IPR000305">
    <property type="entry name" value="GIY-YIG_endonuc"/>
</dbReference>
<dbReference type="RefSeq" id="WP_013149237.1">
    <property type="nucleotide sequence ID" value="NC_014207.1"/>
</dbReference>
<dbReference type="EMBL" id="CP002056">
    <property type="protein sequence ID" value="ADI30930.1"/>
    <property type="molecule type" value="Genomic_DNA"/>
</dbReference>
<dbReference type="HOGENOM" id="CLU_135650_3_1_4"/>
<dbReference type="Pfam" id="PF01541">
    <property type="entry name" value="GIY-YIG"/>
    <property type="match status" value="1"/>
</dbReference>
<dbReference type="AlphaFoldDB" id="D7DNC9"/>
<keyword evidence="4" id="KW-1185">Reference proteome</keyword>
<name>D7DNC9_METV0</name>
<evidence type="ECO:0000313" key="3">
    <source>
        <dbReference type="EMBL" id="ADI30930.1"/>
    </source>
</evidence>
<dbReference type="STRING" id="666681.M301_2573"/>
<evidence type="ECO:0000259" key="2">
    <source>
        <dbReference type="PROSITE" id="PS50164"/>
    </source>
</evidence>
<feature type="domain" description="GIY-YIG" evidence="2">
    <location>
        <begin position="3"/>
        <end position="79"/>
    </location>
</feature>
<dbReference type="PROSITE" id="PS50164">
    <property type="entry name" value="GIY_YIG"/>
    <property type="match status" value="1"/>
</dbReference>
<dbReference type="InterPro" id="IPR035901">
    <property type="entry name" value="GIY-YIG_endonuc_sf"/>
</dbReference>
<protein>
    <submittedName>
        <fullName evidence="3">Excinuclease ABC C subunit domain protein</fullName>
    </submittedName>
</protein>
<organism evidence="3 4">
    <name type="scientific">Methylotenera versatilis (strain 301)</name>
    <dbReference type="NCBI Taxonomy" id="666681"/>
    <lineage>
        <taxon>Bacteria</taxon>
        <taxon>Pseudomonadati</taxon>
        <taxon>Pseudomonadota</taxon>
        <taxon>Betaproteobacteria</taxon>
        <taxon>Nitrosomonadales</taxon>
        <taxon>Methylophilaceae</taxon>
        <taxon>Methylotenera</taxon>
    </lineage>
</organism>
<comment type="similarity">
    <text evidence="1">Belongs to the UPF0213 family.</text>
</comment>
<dbReference type="PANTHER" id="PTHR34477">
    <property type="entry name" value="UPF0213 PROTEIN YHBQ"/>
    <property type="match status" value="1"/>
</dbReference>
<dbReference type="eggNOG" id="COG2827">
    <property type="taxonomic scope" value="Bacteria"/>
</dbReference>
<dbReference type="OrthoDB" id="9807770at2"/>
<dbReference type="Gene3D" id="3.40.1440.10">
    <property type="entry name" value="GIY-YIG endonuclease"/>
    <property type="match status" value="1"/>
</dbReference>
<dbReference type="CDD" id="cd10448">
    <property type="entry name" value="GIY-YIG_unchar_3"/>
    <property type="match status" value="1"/>
</dbReference>
<proteinExistence type="inferred from homology"/>
<reference evidence="4" key="1">
    <citation type="submission" date="2010-05" db="EMBL/GenBank/DDBJ databases">
        <title>Complete sequence of Methylotenera sp. 301.</title>
        <authorList>
            <person name="Lucas S."/>
            <person name="Copeland A."/>
            <person name="Lapidus A."/>
            <person name="Cheng J.-F."/>
            <person name="Bruce D."/>
            <person name="Goodwin L."/>
            <person name="Pitluck S."/>
            <person name="Clum A."/>
            <person name="Land M."/>
            <person name="Hauser L."/>
            <person name="Kyrpides N."/>
            <person name="Ivanova N."/>
            <person name="Chistoservova L."/>
            <person name="Kalyuzhnaya M."/>
            <person name="Woyke T."/>
        </authorList>
    </citation>
    <scope>NUCLEOTIDE SEQUENCE [LARGE SCALE GENOMIC DNA]</scope>
    <source>
        <strain evidence="4">301</strain>
    </source>
</reference>
<dbReference type="PANTHER" id="PTHR34477:SF5">
    <property type="entry name" value="BSL5627 PROTEIN"/>
    <property type="match status" value="1"/>
</dbReference>
<dbReference type="KEGG" id="meh:M301_2573"/>
<gene>
    <name evidence="3" type="ordered locus">M301_2573</name>
</gene>
<reference evidence="3 4" key="2">
    <citation type="journal article" date="2011" name="J. Bacteriol.">
        <title>Genomes of three methylotrophs from a single niche uncover genetic and metabolic divergence of Methylophilaceae.</title>
        <authorList>
            <person name="Lapidus A."/>
            <person name="Clum A."/>
            <person name="Labutti K."/>
            <person name="Kaluzhnaya M.G."/>
            <person name="Lim S."/>
            <person name="Beck D.A."/>
            <person name="Glavina Del Rio T."/>
            <person name="Nolan M."/>
            <person name="Mavromatis K."/>
            <person name="Huntemann M."/>
            <person name="Lucas S."/>
            <person name="Lidstrom M.E."/>
            <person name="Ivanova N."/>
            <person name="Chistoserdova L."/>
        </authorList>
    </citation>
    <scope>NUCLEOTIDE SEQUENCE [LARGE SCALE GENOMIC DNA]</scope>
    <source>
        <strain evidence="3 4">301</strain>
    </source>
</reference>
<accession>D7DNC9</accession>
<dbReference type="SUPFAM" id="SSF82771">
    <property type="entry name" value="GIY-YIG endonuclease"/>
    <property type="match status" value="1"/>
</dbReference>
<dbReference type="InterPro" id="IPR050190">
    <property type="entry name" value="UPF0213_domain"/>
</dbReference>